<evidence type="ECO:0000256" key="10">
    <source>
        <dbReference type="ARBA" id="ARBA00048954"/>
    </source>
</evidence>
<dbReference type="GO" id="GO:0043139">
    <property type="term" value="F:5'-3' DNA helicase activity"/>
    <property type="evidence" value="ECO:0007669"/>
    <property type="project" value="UniProtKB-EC"/>
</dbReference>
<gene>
    <name evidence="14" type="primary">dnaB</name>
    <name evidence="14" type="ORF">DYP60_11130</name>
</gene>
<dbReference type="PANTHER" id="PTHR30153">
    <property type="entry name" value="REPLICATIVE DNA HELICASE DNAB"/>
    <property type="match status" value="1"/>
</dbReference>
<evidence type="ECO:0000313" key="14">
    <source>
        <dbReference type="EMBL" id="RFU94149.1"/>
    </source>
</evidence>
<keyword evidence="3 12" id="KW-0235">DNA replication</keyword>
<dbReference type="GO" id="GO:1990077">
    <property type="term" value="C:primosome complex"/>
    <property type="evidence" value="ECO:0007669"/>
    <property type="project" value="UniProtKB-UniRule"/>
</dbReference>
<evidence type="ECO:0000256" key="3">
    <source>
        <dbReference type="ARBA" id="ARBA00022705"/>
    </source>
</evidence>
<keyword evidence="8 12" id="KW-0238">DNA-binding</keyword>
<dbReference type="Gene3D" id="1.10.860.10">
    <property type="entry name" value="DNAb Helicase, Chain A"/>
    <property type="match status" value="1"/>
</dbReference>
<reference evidence="14 15" key="2">
    <citation type="submission" date="2018-09" db="EMBL/GenBank/DDBJ databases">
        <title>Genome of Sphaerochaeta halotolerans strain 4-11.</title>
        <authorList>
            <person name="Nazina T.N."/>
            <person name="Sokolova D.S."/>
        </authorList>
    </citation>
    <scope>NUCLEOTIDE SEQUENCE [LARGE SCALE GENOMIC DNA]</scope>
    <source>
        <strain evidence="14 15">4-11</strain>
    </source>
</reference>
<dbReference type="InterPro" id="IPR007692">
    <property type="entry name" value="DNA_helicase_DnaB"/>
</dbReference>
<dbReference type="Proteomes" id="UP000264002">
    <property type="component" value="Unassembled WGS sequence"/>
</dbReference>
<dbReference type="Pfam" id="PF03796">
    <property type="entry name" value="DnaB_C"/>
    <property type="match status" value="1"/>
</dbReference>
<evidence type="ECO:0000256" key="5">
    <source>
        <dbReference type="ARBA" id="ARBA00022801"/>
    </source>
</evidence>
<dbReference type="InterPro" id="IPR007694">
    <property type="entry name" value="DNA_helicase_DnaB-like_C"/>
</dbReference>
<evidence type="ECO:0000313" key="15">
    <source>
        <dbReference type="Proteomes" id="UP000264002"/>
    </source>
</evidence>
<dbReference type="NCBIfam" id="TIGR00665">
    <property type="entry name" value="DnaB"/>
    <property type="match status" value="1"/>
</dbReference>
<dbReference type="CDD" id="cd00984">
    <property type="entry name" value="DnaB_C"/>
    <property type="match status" value="1"/>
</dbReference>
<keyword evidence="7 12" id="KW-0067">ATP-binding</keyword>
<organism evidence="14 15">
    <name type="scientific">Sphaerochaeta halotolerans</name>
    <dbReference type="NCBI Taxonomy" id="2293840"/>
    <lineage>
        <taxon>Bacteria</taxon>
        <taxon>Pseudomonadati</taxon>
        <taxon>Spirochaetota</taxon>
        <taxon>Spirochaetia</taxon>
        <taxon>Spirochaetales</taxon>
        <taxon>Sphaerochaetaceae</taxon>
        <taxon>Sphaerochaeta</taxon>
    </lineage>
</organism>
<dbReference type="Gene3D" id="3.40.50.300">
    <property type="entry name" value="P-loop containing nucleotide triphosphate hydrolases"/>
    <property type="match status" value="1"/>
</dbReference>
<dbReference type="InterPro" id="IPR027417">
    <property type="entry name" value="P-loop_NTPase"/>
</dbReference>
<evidence type="ECO:0000256" key="8">
    <source>
        <dbReference type="ARBA" id="ARBA00023125"/>
    </source>
</evidence>
<dbReference type="PROSITE" id="PS51199">
    <property type="entry name" value="SF4_HELICASE"/>
    <property type="match status" value="1"/>
</dbReference>
<evidence type="ECO:0000259" key="13">
    <source>
        <dbReference type="PROSITE" id="PS51199"/>
    </source>
</evidence>
<comment type="function">
    <text evidence="12">The main replicative DNA helicase, it participates in initiation and elongation during chromosome replication. Travels ahead of the DNA replisome, separating dsDNA into templates for DNA synthesis. A processive ATP-dependent 5'-3' DNA helicase it has DNA-dependent ATPase activity.</text>
</comment>
<evidence type="ECO:0000256" key="4">
    <source>
        <dbReference type="ARBA" id="ARBA00022741"/>
    </source>
</evidence>
<evidence type="ECO:0000256" key="1">
    <source>
        <dbReference type="ARBA" id="ARBA00008428"/>
    </source>
</evidence>
<dbReference type="InterPro" id="IPR036185">
    <property type="entry name" value="DNA_heli_DnaB-like_N_sf"/>
</dbReference>
<dbReference type="GO" id="GO:0005829">
    <property type="term" value="C:cytosol"/>
    <property type="evidence" value="ECO:0007669"/>
    <property type="project" value="TreeGrafter"/>
</dbReference>
<dbReference type="InterPro" id="IPR007693">
    <property type="entry name" value="DNA_helicase_DnaB-like_N"/>
</dbReference>
<proteinExistence type="inferred from homology"/>
<evidence type="ECO:0000256" key="6">
    <source>
        <dbReference type="ARBA" id="ARBA00022806"/>
    </source>
</evidence>
<comment type="similarity">
    <text evidence="1 12">Belongs to the helicase family. DnaB subfamily.</text>
</comment>
<dbReference type="GO" id="GO:0005524">
    <property type="term" value="F:ATP binding"/>
    <property type="evidence" value="ECO:0007669"/>
    <property type="project" value="UniProtKB-UniRule"/>
</dbReference>
<keyword evidence="5 12" id="KW-0378">Hydrolase</keyword>
<keyword evidence="2 12" id="KW-0639">Primosome</keyword>
<comment type="catalytic activity">
    <reaction evidence="10 12">
        <text>ATP + H2O = ADP + phosphate + H(+)</text>
        <dbReference type="Rhea" id="RHEA:13065"/>
        <dbReference type="ChEBI" id="CHEBI:15377"/>
        <dbReference type="ChEBI" id="CHEBI:15378"/>
        <dbReference type="ChEBI" id="CHEBI:30616"/>
        <dbReference type="ChEBI" id="CHEBI:43474"/>
        <dbReference type="ChEBI" id="CHEBI:456216"/>
        <dbReference type="EC" id="5.6.2.3"/>
    </reaction>
</comment>
<feature type="domain" description="SF4 helicase" evidence="13">
    <location>
        <begin position="181"/>
        <end position="451"/>
    </location>
</feature>
<keyword evidence="15" id="KW-1185">Reference proteome</keyword>
<accession>A0A372MEC9</accession>
<evidence type="ECO:0000256" key="9">
    <source>
        <dbReference type="ARBA" id="ARBA00023235"/>
    </source>
</evidence>
<name>A0A372MEC9_9SPIR</name>
<evidence type="ECO:0000256" key="7">
    <source>
        <dbReference type="ARBA" id="ARBA00022840"/>
    </source>
</evidence>
<evidence type="ECO:0000256" key="11">
    <source>
        <dbReference type="NCBIfam" id="TIGR00665"/>
    </source>
</evidence>
<dbReference type="InterPro" id="IPR016136">
    <property type="entry name" value="DNA_helicase_N/primase_C"/>
</dbReference>
<dbReference type="PANTHER" id="PTHR30153:SF2">
    <property type="entry name" value="REPLICATIVE DNA HELICASE"/>
    <property type="match status" value="1"/>
</dbReference>
<evidence type="ECO:0000256" key="12">
    <source>
        <dbReference type="RuleBase" id="RU362085"/>
    </source>
</evidence>
<keyword evidence="4 12" id="KW-0547">Nucleotide-binding</keyword>
<keyword evidence="6 12" id="KW-0347">Helicase</keyword>
<dbReference type="RefSeq" id="WP_117331087.1">
    <property type="nucleotide sequence ID" value="NZ_QUWK01000012.1"/>
</dbReference>
<comment type="caution">
    <text evidence="14">The sequence shown here is derived from an EMBL/GenBank/DDBJ whole genome shotgun (WGS) entry which is preliminary data.</text>
</comment>
<sequence>MASNSMLGRVPPQNEEAERAVLGAILLNEKVLVEVTDFLSKDDFYKIAHQQLFDAILSFRQESTEALDLITLSSYLKRKNQVDQCGGLSYISTLTSDVPTTTNAAYYAKILKALSQRRKLLLFASKLKDNAFDESQDIQQVIDEGEQTLSKLNNETAGSDAYQSIKDLITQTITDIEYRTTHGTKNGLDSGYTSLDSITGGFKKQELVIVGARPSIGKTAFALSMTLNMITKMKYRVGFFSLEMSAASLMERLLTGHSRVDFSHIRKATLKNSEMSAIVDASGLLYESELYIQDTPNMKLMELRAQARRMKLEHDIQILFVDYIGLIDAQTDARIPRHEQISIISRNLKQLARELDIPIVCLSQVGRQADGVEPKLSDLRESGSIEQDADVVILLHREVGKNRTDSEEERQKNNIQETKIIMAKNRNGETGVFSLAFVSNIVRFEEMEFSHKYVAGNNPNA</sequence>
<reference evidence="15" key="1">
    <citation type="submission" date="2018-08" db="EMBL/GenBank/DDBJ databases">
        <authorList>
            <person name="Grouzdev D.S."/>
            <person name="Krutkina M.S."/>
        </authorList>
    </citation>
    <scope>NUCLEOTIDE SEQUENCE [LARGE SCALE GENOMIC DNA]</scope>
    <source>
        <strain evidence="15">4-11</strain>
    </source>
</reference>
<dbReference type="GO" id="GO:0006269">
    <property type="term" value="P:DNA replication, synthesis of primer"/>
    <property type="evidence" value="ECO:0007669"/>
    <property type="project" value="UniProtKB-UniRule"/>
</dbReference>
<protein>
    <recommendedName>
        <fullName evidence="11 12">Replicative DNA helicase</fullName>
        <ecNumber evidence="11 12">5.6.2.3</ecNumber>
    </recommendedName>
</protein>
<dbReference type="EMBL" id="QUWK01000012">
    <property type="protein sequence ID" value="RFU94149.1"/>
    <property type="molecule type" value="Genomic_DNA"/>
</dbReference>
<dbReference type="SUPFAM" id="SSF52540">
    <property type="entry name" value="P-loop containing nucleoside triphosphate hydrolases"/>
    <property type="match status" value="1"/>
</dbReference>
<dbReference type="AlphaFoldDB" id="A0A372MEC9"/>
<dbReference type="GO" id="GO:0016887">
    <property type="term" value="F:ATP hydrolysis activity"/>
    <property type="evidence" value="ECO:0007669"/>
    <property type="project" value="RHEA"/>
</dbReference>
<dbReference type="Pfam" id="PF00772">
    <property type="entry name" value="DnaB"/>
    <property type="match status" value="1"/>
</dbReference>
<keyword evidence="9" id="KW-0413">Isomerase</keyword>
<dbReference type="EC" id="5.6.2.3" evidence="11 12"/>
<dbReference type="GO" id="GO:0003677">
    <property type="term" value="F:DNA binding"/>
    <property type="evidence" value="ECO:0007669"/>
    <property type="project" value="UniProtKB-UniRule"/>
</dbReference>
<dbReference type="SUPFAM" id="SSF48024">
    <property type="entry name" value="N-terminal domain of DnaB helicase"/>
    <property type="match status" value="1"/>
</dbReference>
<evidence type="ECO:0000256" key="2">
    <source>
        <dbReference type="ARBA" id="ARBA00022515"/>
    </source>
</evidence>